<keyword evidence="2" id="KW-1185">Reference proteome</keyword>
<protein>
    <submittedName>
        <fullName evidence="1">Uncharacterized protein</fullName>
    </submittedName>
</protein>
<evidence type="ECO:0000313" key="1">
    <source>
        <dbReference type="EMBL" id="KAK7536214.1"/>
    </source>
</evidence>
<comment type="caution">
    <text evidence="1">The sequence shown here is derived from an EMBL/GenBank/DDBJ whole genome shotgun (WGS) entry which is preliminary data.</text>
</comment>
<accession>A0ABR1LLY5</accession>
<sequence length="293" mass="32460">MAPVGPEAGQPVRGTSESPVEFLVPAAHLDMPASWLALPRPCRRTAFPKPALAQGLRRIWNTRHSTLQYKAHCFQLLCLFHYNPAHGRLAAASLLDMTMCTSSEIRRLAGLRLSSRSLEGTHGQAPRHVPCSLDLLALDVAAAADRSGDYRLAWHCQLQREKLAMLPVPRCRADAGSIRILDFQRGMPTDMRRTRSRKLKGHGWSLLTASRSSDRSAPQFCWFGRAAAGRVAVSAQATTAPWLSKGFHDRLSASGRAYCPAPRVAQRLESGGQRRREPGWLARLRQAMPFRKA</sequence>
<organism evidence="1 2">
    <name type="scientific">Phyllosticta citribraziliensis</name>
    <dbReference type="NCBI Taxonomy" id="989973"/>
    <lineage>
        <taxon>Eukaryota</taxon>
        <taxon>Fungi</taxon>
        <taxon>Dikarya</taxon>
        <taxon>Ascomycota</taxon>
        <taxon>Pezizomycotina</taxon>
        <taxon>Dothideomycetes</taxon>
        <taxon>Dothideomycetes incertae sedis</taxon>
        <taxon>Botryosphaeriales</taxon>
        <taxon>Phyllostictaceae</taxon>
        <taxon>Phyllosticta</taxon>
    </lineage>
</organism>
<dbReference type="RefSeq" id="XP_066654630.1">
    <property type="nucleotide sequence ID" value="XM_066795989.1"/>
</dbReference>
<dbReference type="GeneID" id="92028895"/>
<proteinExistence type="predicted"/>
<name>A0ABR1LLY5_9PEZI</name>
<gene>
    <name evidence="1" type="ORF">J3D65DRAFT_408656</name>
</gene>
<reference evidence="1 2" key="1">
    <citation type="submission" date="2024-04" db="EMBL/GenBank/DDBJ databases">
        <title>Phyllosticta paracitricarpa is synonymous to the EU quarantine fungus P. citricarpa based on phylogenomic analyses.</title>
        <authorList>
            <consortium name="Lawrence Berkeley National Laboratory"/>
            <person name="Van ingen-buijs V.A."/>
            <person name="Van westerhoven A.C."/>
            <person name="Haridas S."/>
            <person name="Skiadas P."/>
            <person name="Martin F."/>
            <person name="Groenewald J.Z."/>
            <person name="Crous P.W."/>
            <person name="Seidl M.F."/>
        </authorList>
    </citation>
    <scope>NUCLEOTIDE SEQUENCE [LARGE SCALE GENOMIC DNA]</scope>
    <source>
        <strain evidence="1 2">CPC 17464</strain>
    </source>
</reference>
<dbReference type="EMBL" id="JBBPEH010000007">
    <property type="protein sequence ID" value="KAK7536214.1"/>
    <property type="molecule type" value="Genomic_DNA"/>
</dbReference>
<evidence type="ECO:0000313" key="2">
    <source>
        <dbReference type="Proteomes" id="UP001360953"/>
    </source>
</evidence>
<dbReference type="Proteomes" id="UP001360953">
    <property type="component" value="Unassembled WGS sequence"/>
</dbReference>